<feature type="compositionally biased region" description="Polar residues" evidence="16">
    <location>
        <begin position="122"/>
        <end position="134"/>
    </location>
</feature>
<name>A0AAV5S6E5_MAUHU</name>
<dbReference type="InterPro" id="IPR021109">
    <property type="entry name" value="Peptidase_aspartic_dom_sf"/>
</dbReference>
<dbReference type="CDD" id="cd09274">
    <property type="entry name" value="RNase_HI_RT_Ty3"/>
    <property type="match status" value="1"/>
</dbReference>
<dbReference type="Pfam" id="PF00078">
    <property type="entry name" value="RVT_1"/>
    <property type="match status" value="1"/>
</dbReference>
<dbReference type="PANTHER" id="PTHR37984:SF5">
    <property type="entry name" value="PROTEIN NYNRIN-LIKE"/>
    <property type="match status" value="1"/>
</dbReference>
<gene>
    <name evidence="19" type="ORF">DAKH74_051730</name>
</gene>
<dbReference type="SUPFAM" id="SSF56672">
    <property type="entry name" value="DNA/RNA polymerases"/>
    <property type="match status" value="1"/>
</dbReference>
<dbReference type="FunFam" id="3.30.70.270:FF:000020">
    <property type="entry name" value="Transposon Tf2-6 polyprotein-like Protein"/>
    <property type="match status" value="1"/>
</dbReference>
<dbReference type="Gene3D" id="2.40.70.10">
    <property type="entry name" value="Acid Proteases"/>
    <property type="match status" value="1"/>
</dbReference>
<dbReference type="InterPro" id="IPR000477">
    <property type="entry name" value="RT_dom"/>
</dbReference>
<feature type="domain" description="Reverse transcriptase" evidence="17">
    <location>
        <begin position="255"/>
        <end position="434"/>
    </location>
</feature>
<keyword evidence="9" id="KW-0255">Endonuclease</keyword>
<evidence type="ECO:0000256" key="12">
    <source>
        <dbReference type="ARBA" id="ARBA00022918"/>
    </source>
</evidence>
<dbReference type="CDD" id="cd01647">
    <property type="entry name" value="RT_LTR"/>
    <property type="match status" value="1"/>
</dbReference>
<dbReference type="CDD" id="cd00303">
    <property type="entry name" value="retropepsin_like"/>
    <property type="match status" value="1"/>
</dbReference>
<keyword evidence="6" id="KW-0808">Transferase</keyword>
<keyword evidence="11" id="KW-0694">RNA-binding</keyword>
<protein>
    <recommendedName>
        <fullName evidence="4">RNA-directed DNA polymerase</fullName>
        <ecNumber evidence="4">2.7.7.49</ecNumber>
    </recommendedName>
</protein>
<evidence type="ECO:0000256" key="2">
    <source>
        <dbReference type="ARBA" id="ARBA00004123"/>
    </source>
</evidence>
<dbReference type="InterPro" id="IPR041373">
    <property type="entry name" value="RT_RNaseH"/>
</dbReference>
<comment type="subcellular location">
    <subcellularLocation>
        <location evidence="3">Cytoplasm</location>
    </subcellularLocation>
    <subcellularLocation>
        <location evidence="2">Nucleus</location>
    </subcellularLocation>
</comment>
<evidence type="ECO:0000256" key="8">
    <source>
        <dbReference type="ARBA" id="ARBA00022722"/>
    </source>
</evidence>
<dbReference type="EC" id="2.7.7.49" evidence="4"/>
<dbReference type="InterPro" id="IPR036397">
    <property type="entry name" value="RNaseH_sf"/>
</dbReference>
<evidence type="ECO:0000256" key="9">
    <source>
        <dbReference type="ARBA" id="ARBA00022759"/>
    </source>
</evidence>
<dbReference type="PROSITE" id="PS50994">
    <property type="entry name" value="INTEGRASE"/>
    <property type="match status" value="1"/>
</dbReference>
<dbReference type="EMBL" id="BTGD01000025">
    <property type="protein sequence ID" value="GMM58556.1"/>
    <property type="molecule type" value="Genomic_DNA"/>
</dbReference>
<dbReference type="Pfam" id="PF00665">
    <property type="entry name" value="rve"/>
    <property type="match status" value="1"/>
</dbReference>
<dbReference type="Gene3D" id="3.10.10.10">
    <property type="entry name" value="HIV Type 1 Reverse Transcriptase, subunit A, domain 1"/>
    <property type="match status" value="1"/>
</dbReference>
<evidence type="ECO:0000256" key="10">
    <source>
        <dbReference type="ARBA" id="ARBA00022801"/>
    </source>
</evidence>
<dbReference type="Gene3D" id="3.30.70.270">
    <property type="match status" value="2"/>
</dbReference>
<dbReference type="GO" id="GO:0003964">
    <property type="term" value="F:RNA-directed DNA polymerase activity"/>
    <property type="evidence" value="ECO:0007669"/>
    <property type="project" value="UniProtKB-KW"/>
</dbReference>
<feature type="region of interest" description="Disordered" evidence="16">
    <location>
        <begin position="122"/>
        <end position="145"/>
    </location>
</feature>
<evidence type="ECO:0000259" key="17">
    <source>
        <dbReference type="PROSITE" id="PS50878"/>
    </source>
</evidence>
<evidence type="ECO:0000256" key="5">
    <source>
        <dbReference type="ARBA" id="ARBA00022490"/>
    </source>
</evidence>
<keyword evidence="12" id="KW-0695">RNA-directed DNA polymerase</keyword>
<keyword evidence="20" id="KW-1185">Reference proteome</keyword>
<comment type="function">
    <text evidence="14">Reverse transcriptase/ribonuclease H (RT) is a multifunctional enzyme that catalyzes the conversion of the retro-elements RNA genome into dsDNA within the VLP. The enzyme displays a DNA polymerase activity that can copy either DNA or RNA templates, and a ribonuclease H (RNase H) activity that cleaves the RNA strand of RNA-DNA heteroduplexes during plus-strand synthesis and hydrolyzes RNA primers. The conversion leads to a linear dsDNA copy of the retrotransposon that includes long terminal repeats (LTRs) at both ends.</text>
</comment>
<dbReference type="SUPFAM" id="SSF53098">
    <property type="entry name" value="Ribonuclease H-like"/>
    <property type="match status" value="1"/>
</dbReference>
<dbReference type="PANTHER" id="PTHR37984">
    <property type="entry name" value="PROTEIN CBG26694"/>
    <property type="match status" value="1"/>
</dbReference>
<evidence type="ECO:0000256" key="3">
    <source>
        <dbReference type="ARBA" id="ARBA00004496"/>
    </source>
</evidence>
<dbReference type="GO" id="GO:0005634">
    <property type="term" value="C:nucleus"/>
    <property type="evidence" value="ECO:0007669"/>
    <property type="project" value="UniProtKB-SubCell"/>
</dbReference>
<evidence type="ECO:0000256" key="16">
    <source>
        <dbReference type="SAM" id="MobiDB-lite"/>
    </source>
</evidence>
<dbReference type="Gene3D" id="3.30.420.10">
    <property type="entry name" value="Ribonuclease H-like superfamily/Ribonuclease H"/>
    <property type="match status" value="1"/>
</dbReference>
<evidence type="ECO:0000256" key="13">
    <source>
        <dbReference type="ARBA" id="ARBA00023242"/>
    </source>
</evidence>
<dbReference type="InterPro" id="IPR001584">
    <property type="entry name" value="Integrase_cat-core"/>
</dbReference>
<sequence>MKANRIERLPEKTVQINKTSIRVLLDCGAQTNVIKREVAEKLDVPLTCAAKPVEIQGATDKDTAEVANLETTVTFEILGQSITEPFLVSQACQSELILGMPFIMDHFPLALKWLEESTHNRQVSKQSNTTTSQYAPEGTPPPETSKLWTIRTREVIRDLKKPQSLDQCWLLLVRTVPHATAETPIGGPEEDPDIQAIKREFADVIVSELPEHSKYNGHITHRIDLIPGKPPPHSRPYRMSEEDSQELEKQIDGLLKNEQIFPTTSPYGAPVLFVKKKDGSKRLCVDFRKLNEQTVKSRFPLPLIEDLFDYLKGAKWFTSLDLIAGYHQIPVRFKDRAKTAFVTSRGQYAWNVMPFGLTNAPSTFQMIMNETLREFLHKSALVYLDDILVYSRTKEEHLRHVREILMKFREVNFKAKESKCTFFSQELKFLGHVVNAEGIHMDDEKVSAVQNWPTPKNVKETRQFLGLAGYYRRFVKDFSKIARPLHQYVAKNSTWGEEQTAAFERIKSCLIANPVIIPFDGSKTVRVTTDASYFAIGATLELLSEDGKVSGVVAFYSKTLVNEQLKWATRTKEFFAVKSAVLHWRHYLLGRQFELCTDHKSLQTVLNSTDGEDKILRWITHLQQFTFTIRYIPGESNHADGLSRIQINALSITEATFPLASGPQLVRAYERDKRCQNIIRMLRGDQVVPKSWKSQLKRYLLDGDWLYYRNQEGEVPRLYVPSGMMQHDLLEFHHSAPGAGHTGIDKTYAKLAEYYYWPHMVRSVQKFVQTCDPCQRSKSSTKQPEGFLHPLDIPSRRFEAINIDFVSGFPLKDGYNEIMVVTDRFSKYGMAFPVSKTSTTHEIAKILLVNVVLPYGVPRYIVSDRDKLFTTTIWSYFAQRLGIHLKFTTAYNPQADGQVERLNKTLVETMRATLQNSTDWPEALPFVMFAYNTAPQSSTHISPFVALRGFRPRYTGMFNAMWDAQKYNRQGSTTSSGITLAALEQFMSGMHDQVVRWRDQIAEAQDRQSANYNEKRREPTKYKVGDKILVNAKEYITVKRDSKFAYKWFGPLTISRIIGDTNIEVERGELSTAKKHNVFNLRAVKPYYPTAIEFQEVPEATLEALKRAPQQIERIMDISRDGQTYTIATDQASEVDFMKIPKSELVQLMSPSRFERLKYSYEVNKSKRNQALLRW</sequence>
<evidence type="ECO:0000313" key="19">
    <source>
        <dbReference type="EMBL" id="GMM58556.1"/>
    </source>
</evidence>
<evidence type="ECO:0000259" key="18">
    <source>
        <dbReference type="PROSITE" id="PS50994"/>
    </source>
</evidence>
<dbReference type="InterPro" id="IPR043502">
    <property type="entry name" value="DNA/RNA_pol_sf"/>
</dbReference>
<keyword evidence="7" id="KW-0548">Nucleotidyltransferase</keyword>
<dbReference type="InterPro" id="IPR050951">
    <property type="entry name" value="Retrovirus_Pol_polyprotein"/>
</dbReference>
<evidence type="ECO:0000256" key="7">
    <source>
        <dbReference type="ARBA" id="ARBA00022695"/>
    </source>
</evidence>
<feature type="domain" description="Integrase catalytic" evidence="18">
    <location>
        <begin position="790"/>
        <end position="951"/>
    </location>
</feature>
<comment type="catalytic activity">
    <reaction evidence="1">
        <text>Endonucleolytic cleavage to 5'-phosphomonoester.</text>
        <dbReference type="EC" id="3.1.26.4"/>
    </reaction>
</comment>
<keyword evidence="13" id="KW-0539">Nucleus</keyword>
<dbReference type="GO" id="GO:0004523">
    <property type="term" value="F:RNA-DNA hybrid ribonuclease activity"/>
    <property type="evidence" value="ECO:0007669"/>
    <property type="project" value="UniProtKB-EC"/>
</dbReference>
<evidence type="ECO:0000256" key="14">
    <source>
        <dbReference type="ARBA" id="ARBA00025590"/>
    </source>
</evidence>
<evidence type="ECO:0000256" key="1">
    <source>
        <dbReference type="ARBA" id="ARBA00000077"/>
    </source>
</evidence>
<reference evidence="19 20" key="1">
    <citation type="journal article" date="2023" name="Elife">
        <title>Identification of key yeast species and microbe-microbe interactions impacting larval growth of Drosophila in the wild.</title>
        <authorList>
            <person name="Mure A."/>
            <person name="Sugiura Y."/>
            <person name="Maeda R."/>
            <person name="Honda K."/>
            <person name="Sakurai N."/>
            <person name="Takahashi Y."/>
            <person name="Watada M."/>
            <person name="Katoh T."/>
            <person name="Gotoh A."/>
            <person name="Gotoh Y."/>
            <person name="Taniguchi I."/>
            <person name="Nakamura K."/>
            <person name="Hayashi T."/>
            <person name="Katayama T."/>
            <person name="Uemura T."/>
            <person name="Hattori Y."/>
        </authorList>
    </citation>
    <scope>NUCLEOTIDE SEQUENCE [LARGE SCALE GENOMIC DNA]</scope>
    <source>
        <strain evidence="19 20">KH-74</strain>
    </source>
</reference>
<comment type="caution">
    <text evidence="19">The sequence shown here is derived from an EMBL/GenBank/DDBJ whole genome shotgun (WGS) entry which is preliminary data.</text>
</comment>
<keyword evidence="5" id="KW-0963">Cytoplasm</keyword>
<dbReference type="Pfam" id="PF17917">
    <property type="entry name" value="RT_RNaseH"/>
    <property type="match status" value="1"/>
</dbReference>
<evidence type="ECO:0000256" key="11">
    <source>
        <dbReference type="ARBA" id="ARBA00022884"/>
    </source>
</evidence>
<dbReference type="InterPro" id="IPR012337">
    <property type="entry name" value="RNaseH-like_sf"/>
</dbReference>
<dbReference type="GO" id="GO:0003723">
    <property type="term" value="F:RNA binding"/>
    <property type="evidence" value="ECO:0007669"/>
    <property type="project" value="UniProtKB-KW"/>
</dbReference>
<evidence type="ECO:0000256" key="15">
    <source>
        <dbReference type="ARBA" id="ARBA00025615"/>
    </source>
</evidence>
<dbReference type="Gene3D" id="1.10.340.70">
    <property type="match status" value="1"/>
</dbReference>
<dbReference type="Proteomes" id="UP001377567">
    <property type="component" value="Unassembled WGS sequence"/>
</dbReference>
<evidence type="ECO:0000256" key="6">
    <source>
        <dbReference type="ARBA" id="ARBA00022679"/>
    </source>
</evidence>
<keyword evidence="10" id="KW-0378">Hydrolase</keyword>
<dbReference type="PROSITE" id="PS50878">
    <property type="entry name" value="RT_POL"/>
    <property type="match status" value="1"/>
</dbReference>
<dbReference type="InterPro" id="IPR043128">
    <property type="entry name" value="Rev_trsase/Diguanyl_cyclase"/>
</dbReference>
<proteinExistence type="predicted"/>
<dbReference type="FunFam" id="1.10.340.70:FF:000001">
    <property type="entry name" value="Retrovirus-related Pol polyprotein from transposon gypsy-like Protein"/>
    <property type="match status" value="1"/>
</dbReference>
<dbReference type="GO" id="GO:0015074">
    <property type="term" value="P:DNA integration"/>
    <property type="evidence" value="ECO:0007669"/>
    <property type="project" value="InterPro"/>
</dbReference>
<dbReference type="AlphaFoldDB" id="A0AAV5S6E5"/>
<dbReference type="Pfam" id="PF17921">
    <property type="entry name" value="Integrase_H2C2"/>
    <property type="match status" value="1"/>
</dbReference>
<dbReference type="SUPFAM" id="SSF50630">
    <property type="entry name" value="Acid proteases"/>
    <property type="match status" value="1"/>
</dbReference>
<comment type="function">
    <text evidence="15">Integrase (IN) targets the VLP to the nucleus, where a subparticle preintegration complex (PIC) containing at least integrase and the newly synthesized dsDNA copy of the retrotransposon must transit the nuclear membrane. Once in the nucleus, integrase performs the integration of the dsDNA into the host genome.</text>
</comment>
<dbReference type="GO" id="GO:0005737">
    <property type="term" value="C:cytoplasm"/>
    <property type="evidence" value="ECO:0007669"/>
    <property type="project" value="UniProtKB-SubCell"/>
</dbReference>
<keyword evidence="8" id="KW-0540">Nuclease</keyword>
<evidence type="ECO:0000256" key="4">
    <source>
        <dbReference type="ARBA" id="ARBA00012493"/>
    </source>
</evidence>
<organism evidence="19 20">
    <name type="scientific">Maudiozyma humilis</name>
    <name type="common">Sour dough yeast</name>
    <name type="synonym">Kazachstania humilis</name>
    <dbReference type="NCBI Taxonomy" id="51915"/>
    <lineage>
        <taxon>Eukaryota</taxon>
        <taxon>Fungi</taxon>
        <taxon>Dikarya</taxon>
        <taxon>Ascomycota</taxon>
        <taxon>Saccharomycotina</taxon>
        <taxon>Saccharomycetes</taxon>
        <taxon>Saccharomycetales</taxon>
        <taxon>Saccharomycetaceae</taxon>
        <taxon>Maudiozyma</taxon>
    </lineage>
</organism>
<dbReference type="Pfam" id="PF13975">
    <property type="entry name" value="gag-asp_proteas"/>
    <property type="match status" value="1"/>
</dbReference>
<evidence type="ECO:0000313" key="20">
    <source>
        <dbReference type="Proteomes" id="UP001377567"/>
    </source>
</evidence>
<dbReference type="InterPro" id="IPR041588">
    <property type="entry name" value="Integrase_H2C2"/>
</dbReference>
<accession>A0AAV5S6E5</accession>